<evidence type="ECO:0000313" key="10">
    <source>
        <dbReference type="Proteomes" id="UP000799439"/>
    </source>
</evidence>
<feature type="transmembrane region" description="Helical" evidence="7">
    <location>
        <begin position="12"/>
        <end position="34"/>
    </location>
</feature>
<dbReference type="InterPro" id="IPR016035">
    <property type="entry name" value="Acyl_Trfase/lysoPLipase"/>
</dbReference>
<comment type="function">
    <text evidence="1">Probable lipid hydrolase.</text>
</comment>
<dbReference type="InterPro" id="IPR002641">
    <property type="entry name" value="PNPLA_dom"/>
</dbReference>
<keyword evidence="4" id="KW-0443">Lipid metabolism</keyword>
<dbReference type="PANTHER" id="PTHR14226:SF44">
    <property type="entry name" value="TRIACYLGLYCEROL LIPASE 3"/>
    <property type="match status" value="1"/>
</dbReference>
<dbReference type="GO" id="GO:0016042">
    <property type="term" value="P:lipid catabolic process"/>
    <property type="evidence" value="ECO:0007669"/>
    <property type="project" value="UniProtKB-KW"/>
</dbReference>
<feature type="compositionally biased region" description="Basic and acidic residues" evidence="6">
    <location>
        <begin position="381"/>
        <end position="390"/>
    </location>
</feature>
<dbReference type="PANTHER" id="PTHR14226">
    <property type="entry name" value="NEUROPATHY TARGET ESTERASE/SWISS CHEESE D.MELANOGASTER"/>
    <property type="match status" value="1"/>
</dbReference>
<feature type="domain" description="PNPLA" evidence="8">
    <location>
        <begin position="188"/>
        <end position="384"/>
    </location>
</feature>
<gene>
    <name evidence="9" type="ORF">K461DRAFT_218522</name>
</gene>
<keyword evidence="3" id="KW-0442">Lipid degradation</keyword>
<dbReference type="Proteomes" id="UP000799439">
    <property type="component" value="Unassembled WGS sequence"/>
</dbReference>
<keyword evidence="10" id="KW-1185">Reference proteome</keyword>
<dbReference type="Pfam" id="PF01734">
    <property type="entry name" value="Patatin"/>
    <property type="match status" value="1"/>
</dbReference>
<feature type="region of interest" description="Disordered" evidence="6">
    <location>
        <begin position="371"/>
        <end position="390"/>
    </location>
</feature>
<evidence type="ECO:0000256" key="5">
    <source>
        <dbReference type="PROSITE-ProRule" id="PRU01161"/>
    </source>
</evidence>
<proteinExistence type="predicted"/>
<dbReference type="Pfam" id="PF11815">
    <property type="entry name" value="DUF3336"/>
    <property type="match status" value="1"/>
</dbReference>
<keyword evidence="7" id="KW-0472">Membrane</keyword>
<keyword evidence="7" id="KW-0812">Transmembrane</keyword>
<evidence type="ECO:0000256" key="3">
    <source>
        <dbReference type="ARBA" id="ARBA00022963"/>
    </source>
</evidence>
<evidence type="ECO:0000256" key="1">
    <source>
        <dbReference type="ARBA" id="ARBA00002682"/>
    </source>
</evidence>
<name>A0A9P4JCP5_9PEZI</name>
<dbReference type="SUPFAM" id="SSF52151">
    <property type="entry name" value="FabD/lysophospholipase-like"/>
    <property type="match status" value="1"/>
</dbReference>
<accession>A0A9P4JCP5</accession>
<reference evidence="9" key="1">
    <citation type="journal article" date="2020" name="Stud. Mycol.">
        <title>101 Dothideomycetes genomes: a test case for predicting lifestyles and emergence of pathogens.</title>
        <authorList>
            <person name="Haridas S."/>
            <person name="Albert R."/>
            <person name="Binder M."/>
            <person name="Bloem J."/>
            <person name="Labutti K."/>
            <person name="Salamov A."/>
            <person name="Andreopoulos B."/>
            <person name="Baker S."/>
            <person name="Barry K."/>
            <person name="Bills G."/>
            <person name="Bluhm B."/>
            <person name="Cannon C."/>
            <person name="Castanera R."/>
            <person name="Culley D."/>
            <person name="Daum C."/>
            <person name="Ezra D."/>
            <person name="Gonzalez J."/>
            <person name="Henrissat B."/>
            <person name="Kuo A."/>
            <person name="Liang C."/>
            <person name="Lipzen A."/>
            <person name="Lutzoni F."/>
            <person name="Magnuson J."/>
            <person name="Mondo S."/>
            <person name="Nolan M."/>
            <person name="Ohm R."/>
            <person name="Pangilinan J."/>
            <person name="Park H.-J."/>
            <person name="Ramirez L."/>
            <person name="Alfaro M."/>
            <person name="Sun H."/>
            <person name="Tritt A."/>
            <person name="Yoshinaga Y."/>
            <person name="Zwiers L.-H."/>
            <person name="Turgeon B."/>
            <person name="Goodwin S."/>
            <person name="Spatafora J."/>
            <person name="Crous P."/>
            <person name="Grigoriev I."/>
        </authorList>
    </citation>
    <scope>NUCLEOTIDE SEQUENCE</scope>
    <source>
        <strain evidence="9">CBS 260.36</strain>
    </source>
</reference>
<evidence type="ECO:0000256" key="6">
    <source>
        <dbReference type="SAM" id="MobiDB-lite"/>
    </source>
</evidence>
<sequence>MKEANKHSEGPWSLIRSLFICIIQVAFFWQLRLYQWWTRPTRKQLLLDNLSRSQLFEEWLSAAYLLDDLEENNVWRQTFASKHYDYRLISDRLQCLIEAVEDEDLPEIISLMRSGLIRNLGNITAPRLFSRAYAGTKLLIEDYISQLALAIEMVTEWPTSVTQEPSFSSQDKLDTLHDTRQAFGRTVLVLQGGSIFGLCHIGVVKALHLRGLLPRIISGTATGALIAALVGTHHEDQLVSVLSGDGIDLSAFTARSKEAAQHTKNKPFKHGLITTLVRRIRRFLDEGYLLDHRALDECVRANIGDITFSEAYHKSKRILNITINPSSSGLPSLLNYLTAPNVLVWSAALASNHPSDANSPPQLFCKDEDGKVSPWSGPHNSDFDASSKTKYASERESPMNRIAELFNVNHFIVSQARPYIAPFLQSDLSSPKPGYAGRKSLSTIFLKVLYMEIQHRLHQLDSLGYLSSSSRRFLMDENVPGPSLTIVPEVSLADFSRLLENPTRESLDYWILKGEKSVWPAVGALKIRMVVEVELDRGYQFVRRRKPLDVAAPNSNFTLAEAPPELRLKKKRKRNRAASTGADA</sequence>
<evidence type="ECO:0000259" key="8">
    <source>
        <dbReference type="PROSITE" id="PS51635"/>
    </source>
</evidence>
<evidence type="ECO:0000256" key="4">
    <source>
        <dbReference type="ARBA" id="ARBA00023098"/>
    </source>
</evidence>
<dbReference type="InterPro" id="IPR050301">
    <property type="entry name" value="NTE"/>
</dbReference>
<organism evidence="9 10">
    <name type="scientific">Myriangium duriaei CBS 260.36</name>
    <dbReference type="NCBI Taxonomy" id="1168546"/>
    <lineage>
        <taxon>Eukaryota</taxon>
        <taxon>Fungi</taxon>
        <taxon>Dikarya</taxon>
        <taxon>Ascomycota</taxon>
        <taxon>Pezizomycotina</taxon>
        <taxon>Dothideomycetes</taxon>
        <taxon>Dothideomycetidae</taxon>
        <taxon>Myriangiales</taxon>
        <taxon>Myriangiaceae</taxon>
        <taxon>Myriangium</taxon>
    </lineage>
</organism>
<comment type="caution">
    <text evidence="9">The sequence shown here is derived from an EMBL/GenBank/DDBJ whole genome shotgun (WGS) entry which is preliminary data.</text>
</comment>
<protein>
    <submittedName>
        <fullName evidence="9">Patatin-like serine hydrolase</fullName>
    </submittedName>
</protein>
<dbReference type="CDD" id="cd07229">
    <property type="entry name" value="Pat_TGL3_like"/>
    <property type="match status" value="1"/>
</dbReference>
<feature type="region of interest" description="Disordered" evidence="6">
    <location>
        <begin position="562"/>
        <end position="584"/>
    </location>
</feature>
<dbReference type="AlphaFoldDB" id="A0A9P4JCP5"/>
<dbReference type="Gene3D" id="3.40.1090.10">
    <property type="entry name" value="Cytosolic phospholipase A2 catalytic domain"/>
    <property type="match status" value="1"/>
</dbReference>
<dbReference type="EMBL" id="ML996081">
    <property type="protein sequence ID" value="KAF2157682.1"/>
    <property type="molecule type" value="Genomic_DNA"/>
</dbReference>
<dbReference type="GO" id="GO:0006641">
    <property type="term" value="P:triglyceride metabolic process"/>
    <property type="evidence" value="ECO:0007669"/>
    <property type="project" value="UniProtKB-ARBA"/>
</dbReference>
<dbReference type="OrthoDB" id="10049244at2759"/>
<dbReference type="InterPro" id="IPR021771">
    <property type="entry name" value="Triacylglycerol_lipase_N"/>
</dbReference>
<dbReference type="PROSITE" id="PS51635">
    <property type="entry name" value="PNPLA"/>
    <property type="match status" value="1"/>
</dbReference>
<comment type="caution">
    <text evidence="5">Lacks conserved residue(s) required for the propagation of feature annotation.</text>
</comment>
<evidence type="ECO:0000256" key="2">
    <source>
        <dbReference type="ARBA" id="ARBA00022801"/>
    </source>
</evidence>
<keyword evidence="2 9" id="KW-0378">Hydrolase</keyword>
<dbReference type="GO" id="GO:0004806">
    <property type="term" value="F:triacylglycerol lipase activity"/>
    <property type="evidence" value="ECO:0007669"/>
    <property type="project" value="InterPro"/>
</dbReference>
<evidence type="ECO:0000313" key="9">
    <source>
        <dbReference type="EMBL" id="KAF2157682.1"/>
    </source>
</evidence>
<evidence type="ECO:0000256" key="7">
    <source>
        <dbReference type="SAM" id="Phobius"/>
    </source>
</evidence>
<keyword evidence="7" id="KW-1133">Transmembrane helix</keyword>